<evidence type="ECO:0000259" key="3">
    <source>
        <dbReference type="PROSITE" id="PS50930"/>
    </source>
</evidence>
<evidence type="ECO:0000313" key="4">
    <source>
        <dbReference type="EMBL" id="MVM31772.1"/>
    </source>
</evidence>
<dbReference type="PANTHER" id="PTHR37299:SF1">
    <property type="entry name" value="STAGE 0 SPORULATION PROTEIN A HOMOLOG"/>
    <property type="match status" value="1"/>
</dbReference>
<dbReference type="Pfam" id="PF04397">
    <property type="entry name" value="LytTR"/>
    <property type="match status" value="1"/>
</dbReference>
<dbReference type="InterPro" id="IPR007492">
    <property type="entry name" value="LytTR_DNA-bd_dom"/>
</dbReference>
<dbReference type="GO" id="GO:0000156">
    <property type="term" value="F:phosphorelay response regulator activity"/>
    <property type="evidence" value="ECO:0007669"/>
    <property type="project" value="InterPro"/>
</dbReference>
<evidence type="ECO:0000256" key="1">
    <source>
        <dbReference type="PROSITE-ProRule" id="PRU00169"/>
    </source>
</evidence>
<dbReference type="SUPFAM" id="SSF52172">
    <property type="entry name" value="CheY-like"/>
    <property type="match status" value="1"/>
</dbReference>
<feature type="domain" description="Response regulatory" evidence="2">
    <location>
        <begin position="2"/>
        <end position="113"/>
    </location>
</feature>
<organism evidence="4 5">
    <name type="scientific">Spirosoma arboris</name>
    <dbReference type="NCBI Taxonomy" id="2682092"/>
    <lineage>
        <taxon>Bacteria</taxon>
        <taxon>Pseudomonadati</taxon>
        <taxon>Bacteroidota</taxon>
        <taxon>Cytophagia</taxon>
        <taxon>Cytophagales</taxon>
        <taxon>Cytophagaceae</taxon>
        <taxon>Spirosoma</taxon>
    </lineage>
</organism>
<proteinExistence type="predicted"/>
<feature type="domain" description="HTH LytTR-type" evidence="3">
    <location>
        <begin position="135"/>
        <end position="207"/>
    </location>
</feature>
<comment type="caution">
    <text evidence="4">The sequence shown here is derived from an EMBL/GenBank/DDBJ whole genome shotgun (WGS) entry which is preliminary data.</text>
</comment>
<dbReference type="PROSITE" id="PS50930">
    <property type="entry name" value="HTH_LYTTR"/>
    <property type="match status" value="1"/>
</dbReference>
<dbReference type="Gene3D" id="2.40.50.1020">
    <property type="entry name" value="LytTr DNA-binding domain"/>
    <property type="match status" value="1"/>
</dbReference>
<dbReference type="InterPro" id="IPR046947">
    <property type="entry name" value="LytR-like"/>
</dbReference>
<protein>
    <submittedName>
        <fullName evidence="4">Response regulator</fullName>
    </submittedName>
</protein>
<dbReference type="EMBL" id="WPIN01000006">
    <property type="protein sequence ID" value="MVM31772.1"/>
    <property type="molecule type" value="Genomic_DNA"/>
</dbReference>
<sequence length="234" mass="26990">MNAIALDDERPALDVIEAFCNRIDSIKLVKTFTRTGEARLYLEANPIDLIFLDINMPKESGLAFFRSITQQTLVIFTTAYSEFAVESYEVSAVDYLLKPFTFDRFGQAIQRAQARWQSLRQPGSNTMESPEQTFLYFRVDFNLVKVTLSDILFIEGLDNYLKIHLKEGAPLVVRLTLKAMLDKLPARNFIRVHRSFIVAIDKIEALRNRMILIGDEEIPVGSSYEKDFFSLFRR</sequence>
<evidence type="ECO:0000313" key="5">
    <source>
        <dbReference type="Proteomes" id="UP000436006"/>
    </source>
</evidence>
<evidence type="ECO:0000259" key="2">
    <source>
        <dbReference type="PROSITE" id="PS50110"/>
    </source>
</evidence>
<dbReference type="Gene3D" id="3.40.50.2300">
    <property type="match status" value="1"/>
</dbReference>
<dbReference type="SMART" id="SM00850">
    <property type="entry name" value="LytTR"/>
    <property type="match status" value="1"/>
</dbReference>
<dbReference type="Proteomes" id="UP000436006">
    <property type="component" value="Unassembled WGS sequence"/>
</dbReference>
<dbReference type="Pfam" id="PF00072">
    <property type="entry name" value="Response_reg"/>
    <property type="match status" value="1"/>
</dbReference>
<gene>
    <name evidence="4" type="ORF">GO755_17120</name>
</gene>
<dbReference type="AlphaFoldDB" id="A0A7K1SD79"/>
<reference evidence="4 5" key="1">
    <citation type="submission" date="2019-12" db="EMBL/GenBank/DDBJ databases">
        <title>Spirosoma sp. HMF4905 genome sequencing and assembly.</title>
        <authorList>
            <person name="Kang H."/>
            <person name="Cha I."/>
            <person name="Kim H."/>
            <person name="Joh K."/>
        </authorList>
    </citation>
    <scope>NUCLEOTIDE SEQUENCE [LARGE SCALE GENOMIC DNA]</scope>
    <source>
        <strain evidence="4 5">HMF4905</strain>
    </source>
</reference>
<dbReference type="PROSITE" id="PS50110">
    <property type="entry name" value="RESPONSE_REGULATORY"/>
    <property type="match status" value="1"/>
</dbReference>
<dbReference type="GO" id="GO:0003677">
    <property type="term" value="F:DNA binding"/>
    <property type="evidence" value="ECO:0007669"/>
    <property type="project" value="InterPro"/>
</dbReference>
<name>A0A7K1SD79_9BACT</name>
<keyword evidence="1" id="KW-0597">Phosphoprotein</keyword>
<dbReference type="InterPro" id="IPR001789">
    <property type="entry name" value="Sig_transdc_resp-reg_receiver"/>
</dbReference>
<dbReference type="InterPro" id="IPR011006">
    <property type="entry name" value="CheY-like_superfamily"/>
</dbReference>
<dbReference type="PANTHER" id="PTHR37299">
    <property type="entry name" value="TRANSCRIPTIONAL REGULATOR-RELATED"/>
    <property type="match status" value="1"/>
</dbReference>
<dbReference type="SMART" id="SM00448">
    <property type="entry name" value="REC"/>
    <property type="match status" value="1"/>
</dbReference>
<keyword evidence="5" id="KW-1185">Reference proteome</keyword>
<accession>A0A7K1SD79</accession>
<feature type="modified residue" description="4-aspartylphosphate" evidence="1">
    <location>
        <position position="53"/>
    </location>
</feature>